<feature type="compositionally biased region" description="Basic and acidic residues" evidence="1">
    <location>
        <begin position="308"/>
        <end position="341"/>
    </location>
</feature>
<dbReference type="Proteomes" id="UP000585474">
    <property type="component" value="Unassembled WGS sequence"/>
</dbReference>
<organism evidence="3 4">
    <name type="scientific">Actinidia rufa</name>
    <dbReference type="NCBI Taxonomy" id="165716"/>
    <lineage>
        <taxon>Eukaryota</taxon>
        <taxon>Viridiplantae</taxon>
        <taxon>Streptophyta</taxon>
        <taxon>Embryophyta</taxon>
        <taxon>Tracheophyta</taxon>
        <taxon>Spermatophyta</taxon>
        <taxon>Magnoliopsida</taxon>
        <taxon>eudicotyledons</taxon>
        <taxon>Gunneridae</taxon>
        <taxon>Pentapetalae</taxon>
        <taxon>asterids</taxon>
        <taxon>Ericales</taxon>
        <taxon>Actinidiaceae</taxon>
        <taxon>Actinidia</taxon>
    </lineage>
</organism>
<gene>
    <name evidence="3" type="ORF">Acr_02g0013500</name>
</gene>
<dbReference type="EMBL" id="BJWL01000002">
    <property type="protein sequence ID" value="GFY83110.1"/>
    <property type="molecule type" value="Genomic_DNA"/>
</dbReference>
<reference evidence="3 4" key="1">
    <citation type="submission" date="2019-07" db="EMBL/GenBank/DDBJ databases">
        <title>De Novo Assembly of kiwifruit Actinidia rufa.</title>
        <authorList>
            <person name="Sugita-Konishi S."/>
            <person name="Sato K."/>
            <person name="Mori E."/>
            <person name="Abe Y."/>
            <person name="Kisaki G."/>
            <person name="Hamano K."/>
            <person name="Suezawa K."/>
            <person name="Otani M."/>
            <person name="Fukuda T."/>
            <person name="Manabe T."/>
            <person name="Gomi K."/>
            <person name="Tabuchi M."/>
            <person name="Akimitsu K."/>
            <person name="Kataoka I."/>
        </authorList>
    </citation>
    <scope>NUCLEOTIDE SEQUENCE [LARGE SCALE GENOMIC DNA]</scope>
    <source>
        <strain evidence="4">cv. Fuchu</strain>
    </source>
</reference>
<dbReference type="PANTHER" id="PTHR31902">
    <property type="entry name" value="ACTIN PATCHES DISTAL PROTEIN 1"/>
    <property type="match status" value="1"/>
</dbReference>
<accession>A0A7J0E9N4</accession>
<dbReference type="OrthoDB" id="10253744at2759"/>
<comment type="caution">
    <text evidence="3">The sequence shown here is derived from an EMBL/GenBank/DDBJ whole genome shotgun (WGS) entry which is preliminary data.</text>
</comment>
<dbReference type="AlphaFoldDB" id="A0A7J0E9N4"/>
<evidence type="ECO:0000313" key="4">
    <source>
        <dbReference type="Proteomes" id="UP000585474"/>
    </source>
</evidence>
<evidence type="ECO:0000256" key="2">
    <source>
        <dbReference type="SAM" id="Phobius"/>
    </source>
</evidence>
<keyword evidence="2" id="KW-0812">Transmembrane</keyword>
<dbReference type="InterPro" id="IPR009737">
    <property type="entry name" value="Aim32/Apd1-like"/>
</dbReference>
<sequence length="412" mass="45313">MAGAAEKFSLDAGDVEFGFRRPEMYKGKLAGTVEPYGRHVFLCYKSYESWPSRVEDSESEPLPKLLSAALKVRKNDINVKTRLTICGGREGTEFSDGDVLIFPEMIKYRCLKDSVVDGFVDDVLVNGKPWASGVQEVLSGSHVFVCAHASRDRRCGVCGPALIEKFKEEIELRGLKDQVSVSACSHVGGHKYAGNLIIFSADQEGNIAGHWYGYVTPDDVAELLEQHIGKGEIIQHLWRPQQRPVNLTARCATALAAMQLSKLLIVSFFLLEAMHFDNLLQHVSAANIFSTQYAAKQHRGKMGAPAEPAEKADELKIPNGKDLEKIEKPNGDSSQDKKDDASSCCQGDNGFSCCRDGNLEVKETTEVQGRKGPGKMSSWMRNWEERDVLTAAALVGAVATIAVAYSFYRRSG</sequence>
<dbReference type="CDD" id="cd03062">
    <property type="entry name" value="TRX_Fd_Sucrase"/>
    <property type="match status" value="1"/>
</dbReference>
<evidence type="ECO:0000313" key="3">
    <source>
        <dbReference type="EMBL" id="GFY83110.1"/>
    </source>
</evidence>
<name>A0A7J0E9N4_9ERIC</name>
<protein>
    <submittedName>
        <fullName evidence="3">Sucrase/ferredoxin-like family protein</fullName>
    </submittedName>
</protein>
<feature type="transmembrane region" description="Helical" evidence="2">
    <location>
        <begin position="388"/>
        <end position="408"/>
    </location>
</feature>
<keyword evidence="2" id="KW-1133">Transmembrane helix</keyword>
<feature type="region of interest" description="Disordered" evidence="1">
    <location>
        <begin position="299"/>
        <end position="344"/>
    </location>
</feature>
<evidence type="ECO:0000256" key="1">
    <source>
        <dbReference type="SAM" id="MobiDB-lite"/>
    </source>
</evidence>
<dbReference type="InterPro" id="IPR036249">
    <property type="entry name" value="Thioredoxin-like_sf"/>
</dbReference>
<dbReference type="Pfam" id="PF06999">
    <property type="entry name" value="Suc_Fer-like"/>
    <property type="match status" value="1"/>
</dbReference>
<dbReference type="Gene3D" id="3.40.30.10">
    <property type="entry name" value="Glutaredoxin"/>
    <property type="match status" value="2"/>
</dbReference>
<dbReference type="PANTHER" id="PTHR31902:SF10">
    <property type="entry name" value="SUCRASE_FERREDOXIN-LIKE FAMILY PROTEIN"/>
    <property type="match status" value="1"/>
</dbReference>
<keyword evidence="2" id="KW-0472">Membrane</keyword>
<dbReference type="FunFam" id="3.40.30.10:FF:000213">
    <property type="entry name" value="APD1p protein"/>
    <property type="match status" value="1"/>
</dbReference>
<proteinExistence type="predicted"/>
<keyword evidence="4" id="KW-1185">Reference proteome</keyword>
<dbReference type="SUPFAM" id="SSF52833">
    <property type="entry name" value="Thioredoxin-like"/>
    <property type="match status" value="1"/>
</dbReference>